<reference evidence="1" key="2">
    <citation type="journal article" date="2015" name="Data Brief">
        <title>Shoot transcriptome of the giant reed, Arundo donax.</title>
        <authorList>
            <person name="Barrero R.A."/>
            <person name="Guerrero F.D."/>
            <person name="Moolhuijzen P."/>
            <person name="Goolsby J.A."/>
            <person name="Tidwell J."/>
            <person name="Bellgard S.E."/>
            <person name="Bellgard M.I."/>
        </authorList>
    </citation>
    <scope>NUCLEOTIDE SEQUENCE</scope>
    <source>
        <tissue evidence="1">Shoot tissue taken approximately 20 cm above the soil surface</tissue>
    </source>
</reference>
<reference evidence="1" key="1">
    <citation type="submission" date="2014-09" db="EMBL/GenBank/DDBJ databases">
        <authorList>
            <person name="Magalhaes I.L.F."/>
            <person name="Oliveira U."/>
            <person name="Santos F.R."/>
            <person name="Vidigal T.H.D.A."/>
            <person name="Brescovit A.D."/>
            <person name="Santos A.J."/>
        </authorList>
    </citation>
    <scope>NUCLEOTIDE SEQUENCE</scope>
    <source>
        <tissue evidence="1">Shoot tissue taken approximately 20 cm above the soil surface</tissue>
    </source>
</reference>
<sequence>MDVHFCFPFYMIIQFSNHLEYVGRNIVNLRTSNTVASLPPSSPLALFLLYLFVSFVFLLFVIRLWYWTKSSLSFRNIVLGFATLGLLFIY</sequence>
<name>A0A0A9QNB9_ARUDO</name>
<organism evidence="1">
    <name type="scientific">Arundo donax</name>
    <name type="common">Giant reed</name>
    <name type="synonym">Donax arundinaceus</name>
    <dbReference type="NCBI Taxonomy" id="35708"/>
    <lineage>
        <taxon>Eukaryota</taxon>
        <taxon>Viridiplantae</taxon>
        <taxon>Streptophyta</taxon>
        <taxon>Embryophyta</taxon>
        <taxon>Tracheophyta</taxon>
        <taxon>Spermatophyta</taxon>
        <taxon>Magnoliopsida</taxon>
        <taxon>Liliopsida</taxon>
        <taxon>Poales</taxon>
        <taxon>Poaceae</taxon>
        <taxon>PACMAD clade</taxon>
        <taxon>Arundinoideae</taxon>
        <taxon>Arundineae</taxon>
        <taxon>Arundo</taxon>
    </lineage>
</organism>
<dbReference type="EMBL" id="GBRH01161503">
    <property type="protein sequence ID" value="JAE36393.1"/>
    <property type="molecule type" value="Transcribed_RNA"/>
</dbReference>
<evidence type="ECO:0000313" key="1">
    <source>
        <dbReference type="EMBL" id="JAE36393.1"/>
    </source>
</evidence>
<dbReference type="AlphaFoldDB" id="A0A0A9QNB9"/>
<accession>A0A0A9QNB9</accession>
<proteinExistence type="predicted"/>
<protein>
    <submittedName>
        <fullName evidence="1">Uncharacterized protein</fullName>
    </submittedName>
</protein>